<gene>
    <name evidence="1" type="ORF">DPMN_155080</name>
</gene>
<reference evidence="1" key="2">
    <citation type="submission" date="2020-11" db="EMBL/GenBank/DDBJ databases">
        <authorList>
            <person name="McCartney M.A."/>
            <person name="Auch B."/>
            <person name="Kono T."/>
            <person name="Mallez S."/>
            <person name="Becker A."/>
            <person name="Gohl D.M."/>
            <person name="Silverstein K.A.T."/>
            <person name="Koren S."/>
            <person name="Bechman K.B."/>
            <person name="Herman A."/>
            <person name="Abrahante J.E."/>
            <person name="Garbe J."/>
        </authorList>
    </citation>
    <scope>NUCLEOTIDE SEQUENCE</scope>
    <source>
        <strain evidence="1">Duluth1</strain>
        <tissue evidence="1">Whole animal</tissue>
    </source>
</reference>
<evidence type="ECO:0000313" key="1">
    <source>
        <dbReference type="EMBL" id="KAH3801430.1"/>
    </source>
</evidence>
<comment type="caution">
    <text evidence="1">The sequence shown here is derived from an EMBL/GenBank/DDBJ whole genome shotgun (WGS) entry which is preliminary data.</text>
</comment>
<accession>A0A9D4FMB9</accession>
<name>A0A9D4FMB9_DREPO</name>
<dbReference type="Proteomes" id="UP000828390">
    <property type="component" value="Unassembled WGS sequence"/>
</dbReference>
<dbReference type="AlphaFoldDB" id="A0A9D4FMB9"/>
<evidence type="ECO:0000313" key="2">
    <source>
        <dbReference type="Proteomes" id="UP000828390"/>
    </source>
</evidence>
<reference evidence="1" key="1">
    <citation type="journal article" date="2019" name="bioRxiv">
        <title>The Genome of the Zebra Mussel, Dreissena polymorpha: A Resource for Invasive Species Research.</title>
        <authorList>
            <person name="McCartney M.A."/>
            <person name="Auch B."/>
            <person name="Kono T."/>
            <person name="Mallez S."/>
            <person name="Zhang Y."/>
            <person name="Obille A."/>
            <person name="Becker A."/>
            <person name="Abrahante J.E."/>
            <person name="Garbe J."/>
            <person name="Badalamenti J.P."/>
            <person name="Herman A."/>
            <person name="Mangelson H."/>
            <person name="Liachko I."/>
            <person name="Sullivan S."/>
            <person name="Sone E.D."/>
            <person name="Koren S."/>
            <person name="Silverstein K.A.T."/>
            <person name="Beckman K.B."/>
            <person name="Gohl D.M."/>
        </authorList>
    </citation>
    <scope>NUCLEOTIDE SEQUENCE</scope>
    <source>
        <strain evidence="1">Duluth1</strain>
        <tissue evidence="1">Whole animal</tissue>
    </source>
</reference>
<sequence>MYGLNVNSPTVADDMILIAFSKHALDSMMKLCYDYSCKWRFEYNPSKCAVIVFNEQRCSRPEHCGFNPAELNPITLRKIYVNVVLPKALYGSPLWCNYSNSDIMQLEVSHRRCVKQILNVGRNTNTDVALSCLNIESAEELIDFEKL</sequence>
<protein>
    <submittedName>
        <fullName evidence="1">Uncharacterized protein</fullName>
    </submittedName>
</protein>
<dbReference type="EMBL" id="JAIWYP010000007">
    <property type="protein sequence ID" value="KAH3801430.1"/>
    <property type="molecule type" value="Genomic_DNA"/>
</dbReference>
<proteinExistence type="predicted"/>
<organism evidence="1 2">
    <name type="scientific">Dreissena polymorpha</name>
    <name type="common">Zebra mussel</name>
    <name type="synonym">Mytilus polymorpha</name>
    <dbReference type="NCBI Taxonomy" id="45954"/>
    <lineage>
        <taxon>Eukaryota</taxon>
        <taxon>Metazoa</taxon>
        <taxon>Spiralia</taxon>
        <taxon>Lophotrochozoa</taxon>
        <taxon>Mollusca</taxon>
        <taxon>Bivalvia</taxon>
        <taxon>Autobranchia</taxon>
        <taxon>Heteroconchia</taxon>
        <taxon>Euheterodonta</taxon>
        <taxon>Imparidentia</taxon>
        <taxon>Neoheterodontei</taxon>
        <taxon>Myida</taxon>
        <taxon>Dreissenoidea</taxon>
        <taxon>Dreissenidae</taxon>
        <taxon>Dreissena</taxon>
    </lineage>
</organism>
<keyword evidence="2" id="KW-1185">Reference proteome</keyword>